<feature type="domain" description="SAM-dependent MTase RsmB/NOP-type" evidence="6">
    <location>
        <begin position="167"/>
        <end position="491"/>
    </location>
</feature>
<dbReference type="PANTHER" id="PTHR22807">
    <property type="entry name" value="NOP2 YEAST -RELATED NOL1/NOP2/FMU SUN DOMAIN-CONTAINING"/>
    <property type="match status" value="1"/>
</dbReference>
<dbReference type="PRINTS" id="PR02008">
    <property type="entry name" value="RCMTFAMILY"/>
</dbReference>
<keyword evidence="3 5" id="KW-0949">S-adenosyl-L-methionine</keyword>
<evidence type="ECO:0000256" key="2">
    <source>
        <dbReference type="ARBA" id="ARBA00022679"/>
    </source>
</evidence>
<dbReference type="InterPro" id="IPR023267">
    <property type="entry name" value="RCMT"/>
</dbReference>
<feature type="active site" description="Nucleophile" evidence="5">
    <location>
        <position position="419"/>
    </location>
</feature>
<protein>
    <recommendedName>
        <fullName evidence="6">SAM-dependent MTase RsmB/NOP-type domain-containing protein</fullName>
    </recommendedName>
</protein>
<evidence type="ECO:0000259" key="6">
    <source>
        <dbReference type="PROSITE" id="PS51686"/>
    </source>
</evidence>
<keyword evidence="8" id="KW-1185">Reference proteome</keyword>
<dbReference type="InterPro" id="IPR001678">
    <property type="entry name" value="MeTrfase_RsmB-F_NOP2_dom"/>
</dbReference>
<dbReference type="SMART" id="SM00359">
    <property type="entry name" value="PUA"/>
    <property type="match status" value="1"/>
</dbReference>
<dbReference type="InterPro" id="IPR049560">
    <property type="entry name" value="MeTrfase_RsmB-F_NOP2_cat"/>
</dbReference>
<dbReference type="InterPro" id="IPR029063">
    <property type="entry name" value="SAM-dependent_MTases_sf"/>
</dbReference>
<dbReference type="InterPro" id="IPR036974">
    <property type="entry name" value="PUA_sf"/>
</dbReference>
<evidence type="ECO:0000256" key="3">
    <source>
        <dbReference type="ARBA" id="ARBA00022691"/>
    </source>
</evidence>
<dbReference type="Proteomes" id="UP001530400">
    <property type="component" value="Unassembled WGS sequence"/>
</dbReference>
<evidence type="ECO:0000313" key="8">
    <source>
        <dbReference type="Proteomes" id="UP001530400"/>
    </source>
</evidence>
<feature type="binding site" evidence="5">
    <location>
        <position position="294"/>
    </location>
    <ligand>
        <name>S-adenosyl-L-methionine</name>
        <dbReference type="ChEBI" id="CHEBI:59789"/>
    </ligand>
</feature>
<keyword evidence="2 5" id="KW-0808">Transferase</keyword>
<dbReference type="SUPFAM" id="SSF88697">
    <property type="entry name" value="PUA domain-like"/>
    <property type="match status" value="1"/>
</dbReference>
<evidence type="ECO:0000256" key="4">
    <source>
        <dbReference type="ARBA" id="ARBA00022884"/>
    </source>
</evidence>
<comment type="caution">
    <text evidence="7">The sequence shown here is derived from an EMBL/GenBank/DDBJ whole genome shotgun (WGS) entry which is preliminary data.</text>
</comment>
<dbReference type="PANTHER" id="PTHR22807:SF34">
    <property type="entry name" value="TRNA (CYTOSINE(72)-C(5))-METHYLTRANSFERASE NSUN6"/>
    <property type="match status" value="1"/>
</dbReference>
<keyword evidence="4 5" id="KW-0694">RNA-binding</keyword>
<feature type="binding site" evidence="5">
    <location>
        <position position="368"/>
    </location>
    <ligand>
        <name>S-adenosyl-L-methionine</name>
        <dbReference type="ChEBI" id="CHEBI:59789"/>
    </ligand>
</feature>
<dbReference type="GO" id="GO:0003723">
    <property type="term" value="F:RNA binding"/>
    <property type="evidence" value="ECO:0007669"/>
    <property type="project" value="UniProtKB-UniRule"/>
</dbReference>
<evidence type="ECO:0000313" key="7">
    <source>
        <dbReference type="EMBL" id="KAL3769996.1"/>
    </source>
</evidence>
<organism evidence="7 8">
    <name type="scientific">Cyclotella atomus</name>
    <dbReference type="NCBI Taxonomy" id="382360"/>
    <lineage>
        <taxon>Eukaryota</taxon>
        <taxon>Sar</taxon>
        <taxon>Stramenopiles</taxon>
        <taxon>Ochrophyta</taxon>
        <taxon>Bacillariophyta</taxon>
        <taxon>Coscinodiscophyceae</taxon>
        <taxon>Thalassiosirophycidae</taxon>
        <taxon>Stephanodiscales</taxon>
        <taxon>Stephanodiscaceae</taxon>
        <taxon>Cyclotella</taxon>
    </lineage>
</organism>
<reference evidence="7 8" key="1">
    <citation type="submission" date="2024-10" db="EMBL/GenBank/DDBJ databases">
        <title>Updated reference genomes for cyclostephanoid diatoms.</title>
        <authorList>
            <person name="Roberts W.R."/>
            <person name="Alverson A.J."/>
        </authorList>
    </citation>
    <scope>NUCLEOTIDE SEQUENCE [LARGE SCALE GENOMIC DNA]</scope>
    <source>
        <strain evidence="7 8">AJA010-31</strain>
    </source>
</reference>
<comment type="similarity">
    <text evidence="5">Belongs to the class I-like SAM-binding methyltransferase superfamily. RsmB/NOP family.</text>
</comment>
<dbReference type="GO" id="GO:0008168">
    <property type="term" value="F:methyltransferase activity"/>
    <property type="evidence" value="ECO:0007669"/>
    <property type="project" value="UniProtKB-KW"/>
</dbReference>
<evidence type="ECO:0000256" key="5">
    <source>
        <dbReference type="PROSITE-ProRule" id="PRU01023"/>
    </source>
</evidence>
<dbReference type="Pfam" id="PF01472">
    <property type="entry name" value="PUA"/>
    <property type="match status" value="1"/>
</dbReference>
<dbReference type="GO" id="GO:0032259">
    <property type="term" value="P:methylation"/>
    <property type="evidence" value="ECO:0007669"/>
    <property type="project" value="UniProtKB-KW"/>
</dbReference>
<gene>
    <name evidence="7" type="ORF">ACHAWO_008370</name>
</gene>
<dbReference type="PROSITE" id="PS50890">
    <property type="entry name" value="PUA"/>
    <property type="match status" value="1"/>
</dbReference>
<dbReference type="SUPFAM" id="SSF53335">
    <property type="entry name" value="S-adenosyl-L-methionine-dependent methyltransferases"/>
    <property type="match status" value="1"/>
</dbReference>
<feature type="binding site" evidence="5">
    <location>
        <begin position="270"/>
        <end position="276"/>
    </location>
    <ligand>
        <name>S-adenosyl-L-methionine</name>
        <dbReference type="ChEBI" id="CHEBI:59789"/>
    </ligand>
</feature>
<proteinExistence type="inferred from homology"/>
<accession>A0ABD3N1M0</accession>
<dbReference type="Gene3D" id="3.40.50.150">
    <property type="entry name" value="Vaccinia Virus protein VP39"/>
    <property type="match status" value="1"/>
</dbReference>
<evidence type="ECO:0000256" key="1">
    <source>
        <dbReference type="ARBA" id="ARBA00022603"/>
    </source>
</evidence>
<dbReference type="AlphaFoldDB" id="A0ABD3N1M0"/>
<name>A0ABD3N1M0_9STRA</name>
<dbReference type="InterPro" id="IPR015947">
    <property type="entry name" value="PUA-like_sf"/>
</dbReference>
<dbReference type="Gene3D" id="2.30.130.10">
    <property type="entry name" value="PUA domain"/>
    <property type="match status" value="1"/>
</dbReference>
<dbReference type="Pfam" id="PF01189">
    <property type="entry name" value="Methyltr_RsmB-F"/>
    <property type="match status" value="1"/>
</dbReference>
<dbReference type="PROSITE" id="PS51686">
    <property type="entry name" value="SAM_MT_RSMB_NOP"/>
    <property type="match status" value="1"/>
</dbReference>
<feature type="binding site" evidence="5">
    <location>
        <position position="329"/>
    </location>
    <ligand>
        <name>S-adenosyl-L-methionine</name>
        <dbReference type="ChEBI" id="CHEBI:59789"/>
    </ligand>
</feature>
<dbReference type="InterPro" id="IPR002478">
    <property type="entry name" value="PUA"/>
</dbReference>
<keyword evidence="1 5" id="KW-0489">Methyltransferase</keyword>
<sequence length="491" mass="53803">MSSEVLSLSELKVCLPQDVYNHLASPYDTDSDDDVSRVEKILESMKISPADTCCRVNLLQATVDEVVNALKGHLSLMDNDHKYIVQKHDTIRDMVTIRATCSHDDLYKCNVPPNADPLDEFSCWTNRSKKGWPMSHRSIIVDRFCGEAVLRGAQIFVKGILCADGGIKEGEEVAVYAHLSANSTPVPRGLLLENYLGKCVFLGIGKSNCNRSEYFSQETGVGVTMTKLAGPTLPPLNGILVGKIMLQNLPSAVVVHALDPQKGDVILDLCSAPGGKTSHIASLVSNDGLVIACEKGKKKMVQTREFFKSMGASCIVPIATDSTKLLLVDGAQNRLSPRQIVDSAAADQDGLMKVRGFYPESFDRILLDPPCSALGLRPKLQIDIKSLDELLKHAEYQKRFVRCAVPLLKSGGTMTYSTCTINPSENEEMVKFILSDFPCMKLVPISEDIPGLPALSGFGMSDEECSMMRRFDPSDKNIDSMGFFIAKLQKM</sequence>
<dbReference type="EMBL" id="JALLPJ020001320">
    <property type="protein sequence ID" value="KAL3769996.1"/>
    <property type="molecule type" value="Genomic_DNA"/>
</dbReference>